<evidence type="ECO:0000256" key="1">
    <source>
        <dbReference type="SAM" id="Phobius"/>
    </source>
</evidence>
<keyword evidence="1" id="KW-1133">Transmembrane helix</keyword>
<name>A0A4R1AK77_9BACI</name>
<protein>
    <submittedName>
        <fullName evidence="2">Uncharacterized protein</fullName>
    </submittedName>
</protein>
<dbReference type="RefSeq" id="WP_207634871.1">
    <property type="nucleotide sequence ID" value="NZ_SJTH01000127.1"/>
</dbReference>
<dbReference type="EMBL" id="SJTH01000127">
    <property type="protein sequence ID" value="TCJ00009.1"/>
    <property type="molecule type" value="Genomic_DNA"/>
</dbReference>
<accession>A0A4R1AK77</accession>
<dbReference type="Proteomes" id="UP000293846">
    <property type="component" value="Unassembled WGS sequence"/>
</dbReference>
<feature type="transmembrane region" description="Helical" evidence="1">
    <location>
        <begin position="38"/>
        <end position="64"/>
    </location>
</feature>
<dbReference type="AlphaFoldDB" id="A0A4R1AK77"/>
<proteinExistence type="predicted"/>
<evidence type="ECO:0000313" key="2">
    <source>
        <dbReference type="EMBL" id="TCJ00009.1"/>
    </source>
</evidence>
<comment type="caution">
    <text evidence="2">The sequence shown here is derived from an EMBL/GenBank/DDBJ whole genome shotgun (WGS) entry which is preliminary data.</text>
</comment>
<keyword evidence="1" id="KW-0812">Transmembrane</keyword>
<organism evidence="2 3">
    <name type="scientific">Cytobacillus praedii</name>
    <dbReference type="NCBI Taxonomy" id="1742358"/>
    <lineage>
        <taxon>Bacteria</taxon>
        <taxon>Bacillati</taxon>
        <taxon>Bacillota</taxon>
        <taxon>Bacilli</taxon>
        <taxon>Bacillales</taxon>
        <taxon>Bacillaceae</taxon>
        <taxon>Cytobacillus</taxon>
    </lineage>
</organism>
<evidence type="ECO:0000313" key="3">
    <source>
        <dbReference type="Proteomes" id="UP000293846"/>
    </source>
</evidence>
<keyword evidence="1" id="KW-0472">Membrane</keyword>
<keyword evidence="3" id="KW-1185">Reference proteome</keyword>
<reference evidence="2 3" key="1">
    <citation type="submission" date="2019-03" db="EMBL/GenBank/DDBJ databases">
        <authorList>
            <person name="Jensen L."/>
            <person name="Storgaard J."/>
            <person name="Sulaj E."/>
            <person name="Schramm A."/>
            <person name="Marshall I.P.G."/>
        </authorList>
    </citation>
    <scope>NUCLEOTIDE SEQUENCE [LARGE SCALE GENOMIC DNA]</scope>
    <source>
        <strain evidence="2 3">2017H2G3</strain>
    </source>
</reference>
<sequence>MKEFFKRLLIVFGHIVGAILAVVLLIGVTVLVINENPIIMFVIKWIIGVPVGIIISISLIGFVYW</sequence>
<feature type="transmembrane region" description="Helical" evidence="1">
    <location>
        <begin position="7"/>
        <end position="32"/>
    </location>
</feature>
<gene>
    <name evidence="2" type="ORF">E0Y62_27010</name>
</gene>
<feature type="non-terminal residue" evidence="2">
    <location>
        <position position="65"/>
    </location>
</feature>